<name>A0AAE0LCL3_9CHLO</name>
<evidence type="ECO:0000313" key="1">
    <source>
        <dbReference type="EMBL" id="KAK3280471.1"/>
    </source>
</evidence>
<dbReference type="InterPro" id="IPR013785">
    <property type="entry name" value="Aldolase_TIM"/>
</dbReference>
<dbReference type="Gene3D" id="3.20.20.70">
    <property type="entry name" value="Aldolase class I"/>
    <property type="match status" value="1"/>
</dbReference>
<proteinExistence type="predicted"/>
<organism evidence="1 2">
    <name type="scientific">Cymbomonas tetramitiformis</name>
    <dbReference type="NCBI Taxonomy" id="36881"/>
    <lineage>
        <taxon>Eukaryota</taxon>
        <taxon>Viridiplantae</taxon>
        <taxon>Chlorophyta</taxon>
        <taxon>Pyramimonadophyceae</taxon>
        <taxon>Pyramimonadales</taxon>
        <taxon>Pyramimonadaceae</taxon>
        <taxon>Cymbomonas</taxon>
    </lineage>
</organism>
<reference evidence="1 2" key="1">
    <citation type="journal article" date="2015" name="Genome Biol. Evol.">
        <title>Comparative Genomics of a Bacterivorous Green Alga Reveals Evolutionary Causalities and Consequences of Phago-Mixotrophic Mode of Nutrition.</title>
        <authorList>
            <person name="Burns J.A."/>
            <person name="Paasch A."/>
            <person name="Narechania A."/>
            <person name="Kim E."/>
        </authorList>
    </citation>
    <scope>NUCLEOTIDE SEQUENCE [LARGE SCALE GENOMIC DNA]</scope>
    <source>
        <strain evidence="1 2">PLY_AMNH</strain>
    </source>
</reference>
<dbReference type="EMBL" id="LGRX02004386">
    <property type="protein sequence ID" value="KAK3280471.1"/>
    <property type="molecule type" value="Genomic_DNA"/>
</dbReference>
<dbReference type="InterPro" id="IPR058240">
    <property type="entry name" value="rSAM_sf"/>
</dbReference>
<sequence>MGENDPGVVFAGFGEPLLRVDTLLDTVNLVKEEQNGVPFRINTNGLFFDDDDVITKLLDSGLVAVGDDDMRRETRIQSISVFLPSNNAATYAEIMQPPEGKSLLDAIGFIASLAEAGVHVECTAVEHPAVDLALTENLAMALGASSFRTRTYHR</sequence>
<keyword evidence="2" id="KW-1185">Reference proteome</keyword>
<dbReference type="SUPFAM" id="SSF102114">
    <property type="entry name" value="Radical SAM enzymes"/>
    <property type="match status" value="1"/>
</dbReference>
<evidence type="ECO:0000313" key="2">
    <source>
        <dbReference type="Proteomes" id="UP001190700"/>
    </source>
</evidence>
<accession>A0AAE0LCL3</accession>
<comment type="caution">
    <text evidence="1">The sequence shown here is derived from an EMBL/GenBank/DDBJ whole genome shotgun (WGS) entry which is preliminary data.</text>
</comment>
<dbReference type="Proteomes" id="UP001190700">
    <property type="component" value="Unassembled WGS sequence"/>
</dbReference>
<dbReference type="AlphaFoldDB" id="A0AAE0LCL3"/>
<protein>
    <submittedName>
        <fullName evidence="1">Uncharacterized protein</fullName>
    </submittedName>
</protein>
<gene>
    <name evidence="1" type="ORF">CYMTET_11695</name>
</gene>